<feature type="coiled-coil region" evidence="5">
    <location>
        <begin position="75"/>
        <end position="102"/>
    </location>
</feature>
<keyword evidence="1" id="KW-0678">Repressor</keyword>
<sequence length="278" mass="33047">MFSKMKIGDFARYNQVSIQALRYYEEIHLLAPIWVDPITNYRYYHIKQSAVIDNIQFFQQINFSLAEIKQIMNDTDSLTELNELVEKKKNELTNQLASIQLQLQAIKNFQEGALTYQNKQHCQTIEICEFPARYILSYPISQNIYTMSEEEYEFSLREFKNQRSDSNQFKCVGSLMPRQSFIDQSFISKELFIFTNKKNPLAKQLPKGTYATFYCHSFKEELHRLKSFHLELEQKNYQVIGDYICEVLYEKNKTSDINRSMFIRMQIPIKQVALNESF</sequence>
<feature type="domain" description="HTH merR-type" evidence="6">
    <location>
        <begin position="4"/>
        <end position="74"/>
    </location>
</feature>
<dbReference type="PANTHER" id="PTHR30204">
    <property type="entry name" value="REDOX-CYCLING DRUG-SENSING TRANSCRIPTIONAL ACTIVATOR SOXR"/>
    <property type="match status" value="1"/>
</dbReference>
<evidence type="ECO:0000256" key="3">
    <source>
        <dbReference type="ARBA" id="ARBA00023125"/>
    </source>
</evidence>
<dbReference type="InterPro" id="IPR047057">
    <property type="entry name" value="MerR_fam"/>
</dbReference>
<evidence type="ECO:0000259" key="6">
    <source>
        <dbReference type="PROSITE" id="PS50937"/>
    </source>
</evidence>
<keyword evidence="8" id="KW-1185">Reference proteome</keyword>
<evidence type="ECO:0000256" key="5">
    <source>
        <dbReference type="SAM" id="Coils"/>
    </source>
</evidence>
<evidence type="ECO:0000313" key="7">
    <source>
        <dbReference type="EMBL" id="MFC4719022.1"/>
    </source>
</evidence>
<comment type="caution">
    <text evidence="7">The sequence shown here is derived from an EMBL/GenBank/DDBJ whole genome shotgun (WGS) entry which is preliminary data.</text>
</comment>
<dbReference type="EMBL" id="JBHSGS010000026">
    <property type="protein sequence ID" value="MFC4719022.1"/>
    <property type="molecule type" value="Genomic_DNA"/>
</dbReference>
<dbReference type="PANTHER" id="PTHR30204:SF69">
    <property type="entry name" value="MERR-FAMILY TRANSCRIPTIONAL REGULATOR"/>
    <property type="match status" value="1"/>
</dbReference>
<keyword evidence="5" id="KW-0175">Coiled coil</keyword>
<dbReference type="SMART" id="SM00422">
    <property type="entry name" value="HTH_MERR"/>
    <property type="match status" value="1"/>
</dbReference>
<dbReference type="Gene3D" id="1.10.1660.10">
    <property type="match status" value="1"/>
</dbReference>
<dbReference type="SUPFAM" id="SSF46955">
    <property type="entry name" value="Putative DNA-binding domain"/>
    <property type="match status" value="1"/>
</dbReference>
<gene>
    <name evidence="7" type="ORF">ACFO5I_04680</name>
</gene>
<dbReference type="Proteomes" id="UP001595969">
    <property type="component" value="Unassembled WGS sequence"/>
</dbReference>
<proteinExistence type="predicted"/>
<keyword evidence="2" id="KW-0805">Transcription regulation</keyword>
<dbReference type="InterPro" id="IPR000551">
    <property type="entry name" value="MerR-type_HTH_dom"/>
</dbReference>
<name>A0ABV9MSV4_9ENTE</name>
<dbReference type="RefSeq" id="WP_204653372.1">
    <property type="nucleotide sequence ID" value="NZ_JAFBFD010000009.1"/>
</dbReference>
<organism evidence="7 8">
    <name type="scientific">Enterococcus lemanii</name>
    <dbReference type="NCBI Taxonomy" id="1159752"/>
    <lineage>
        <taxon>Bacteria</taxon>
        <taxon>Bacillati</taxon>
        <taxon>Bacillota</taxon>
        <taxon>Bacilli</taxon>
        <taxon>Lactobacillales</taxon>
        <taxon>Enterococcaceae</taxon>
        <taxon>Enterococcus</taxon>
    </lineage>
</organism>
<evidence type="ECO:0000256" key="2">
    <source>
        <dbReference type="ARBA" id="ARBA00023015"/>
    </source>
</evidence>
<dbReference type="InterPro" id="IPR009061">
    <property type="entry name" value="DNA-bd_dom_put_sf"/>
</dbReference>
<accession>A0ABV9MSV4</accession>
<evidence type="ECO:0000313" key="8">
    <source>
        <dbReference type="Proteomes" id="UP001595969"/>
    </source>
</evidence>
<keyword evidence="4" id="KW-0804">Transcription</keyword>
<keyword evidence="3" id="KW-0238">DNA-binding</keyword>
<protein>
    <submittedName>
        <fullName evidence="7">MerR family transcriptional regulator</fullName>
    </submittedName>
</protein>
<reference evidence="8" key="1">
    <citation type="journal article" date="2019" name="Int. J. Syst. Evol. Microbiol.">
        <title>The Global Catalogue of Microorganisms (GCM) 10K type strain sequencing project: providing services to taxonomists for standard genome sequencing and annotation.</title>
        <authorList>
            <consortium name="The Broad Institute Genomics Platform"/>
            <consortium name="The Broad Institute Genome Sequencing Center for Infectious Disease"/>
            <person name="Wu L."/>
            <person name="Ma J."/>
        </authorList>
    </citation>
    <scope>NUCLEOTIDE SEQUENCE [LARGE SCALE GENOMIC DNA]</scope>
    <source>
        <strain evidence="8">CGMCC 1.19032</strain>
    </source>
</reference>
<dbReference type="Pfam" id="PF13411">
    <property type="entry name" value="MerR_1"/>
    <property type="match status" value="1"/>
</dbReference>
<dbReference type="PROSITE" id="PS50937">
    <property type="entry name" value="HTH_MERR_2"/>
    <property type="match status" value="1"/>
</dbReference>
<evidence type="ECO:0000256" key="4">
    <source>
        <dbReference type="ARBA" id="ARBA00023163"/>
    </source>
</evidence>
<evidence type="ECO:0000256" key="1">
    <source>
        <dbReference type="ARBA" id="ARBA00022491"/>
    </source>
</evidence>